<dbReference type="GO" id="GO:0003723">
    <property type="term" value="F:RNA binding"/>
    <property type="evidence" value="ECO:0007669"/>
    <property type="project" value="InterPro"/>
</dbReference>
<name>A0A4V2Q8N3_9FIRM</name>
<gene>
    <name evidence="2" type="ORF">EV210_106141</name>
</gene>
<reference evidence="2 3" key="1">
    <citation type="submission" date="2019-03" db="EMBL/GenBank/DDBJ databases">
        <title>Genomic Encyclopedia of Type Strains, Phase IV (KMG-IV): sequencing the most valuable type-strain genomes for metagenomic binning, comparative biology and taxonomic classification.</title>
        <authorList>
            <person name="Goeker M."/>
        </authorList>
    </citation>
    <scope>NUCLEOTIDE SEQUENCE [LARGE SCALE GENOMIC DNA]</scope>
    <source>
        <strain evidence="2 3">DSM 15969</strain>
    </source>
</reference>
<dbReference type="RefSeq" id="WP_165898865.1">
    <property type="nucleotide sequence ID" value="NZ_DAIMLW010000085.1"/>
</dbReference>
<evidence type="ECO:0000259" key="1">
    <source>
        <dbReference type="Pfam" id="PF08845"/>
    </source>
</evidence>
<dbReference type="GO" id="GO:0005737">
    <property type="term" value="C:cytoplasm"/>
    <property type="evidence" value="ECO:0007669"/>
    <property type="project" value="InterPro"/>
</dbReference>
<organism evidence="2 3">
    <name type="scientific">Anaerospora hongkongensis</name>
    <dbReference type="NCBI Taxonomy" id="244830"/>
    <lineage>
        <taxon>Bacteria</taxon>
        <taxon>Bacillati</taxon>
        <taxon>Bacillota</taxon>
        <taxon>Negativicutes</taxon>
        <taxon>Selenomonadales</taxon>
        <taxon>Sporomusaceae</taxon>
        <taxon>Anaerospora</taxon>
    </lineage>
</organism>
<dbReference type="Proteomes" id="UP000295063">
    <property type="component" value="Unassembled WGS sequence"/>
</dbReference>
<sequence length="63" mass="7228">MGKRILKIYSSVAYSKPNVPCIILQGQWLLRLGFKTGSHVEVEQGEMELVIRLVQEESNMDHQ</sequence>
<comment type="caution">
    <text evidence="2">The sequence shown here is derived from an EMBL/GenBank/DDBJ whole genome shotgun (WGS) entry which is preliminary data.</text>
</comment>
<protein>
    <submittedName>
        <fullName evidence="2">Type I toxin-antitoxin system toxin SymE</fullName>
    </submittedName>
</protein>
<dbReference type="EMBL" id="SLUI01000006">
    <property type="protein sequence ID" value="TCL37272.1"/>
    <property type="molecule type" value="Genomic_DNA"/>
</dbReference>
<dbReference type="GO" id="GO:0016788">
    <property type="term" value="F:hydrolase activity, acting on ester bonds"/>
    <property type="evidence" value="ECO:0007669"/>
    <property type="project" value="InterPro"/>
</dbReference>
<dbReference type="GO" id="GO:0016070">
    <property type="term" value="P:RNA metabolic process"/>
    <property type="evidence" value="ECO:0007669"/>
    <property type="project" value="InterPro"/>
</dbReference>
<dbReference type="AlphaFoldDB" id="A0A4V2Q8N3"/>
<keyword evidence="3" id="KW-1185">Reference proteome</keyword>
<dbReference type="InterPro" id="IPR014944">
    <property type="entry name" value="Toxin_SymE-like"/>
</dbReference>
<dbReference type="Pfam" id="PF08845">
    <property type="entry name" value="SymE_toxin"/>
    <property type="match status" value="1"/>
</dbReference>
<proteinExistence type="predicted"/>
<feature type="domain" description="Toxin SymE-like" evidence="1">
    <location>
        <begin position="15"/>
        <end position="52"/>
    </location>
</feature>
<evidence type="ECO:0000313" key="2">
    <source>
        <dbReference type="EMBL" id="TCL37272.1"/>
    </source>
</evidence>
<accession>A0A4V2Q8N3</accession>
<evidence type="ECO:0000313" key="3">
    <source>
        <dbReference type="Proteomes" id="UP000295063"/>
    </source>
</evidence>